<dbReference type="GO" id="GO:0016020">
    <property type="term" value="C:membrane"/>
    <property type="evidence" value="ECO:0007669"/>
    <property type="project" value="UniProtKB-SubCell"/>
</dbReference>
<evidence type="ECO:0000256" key="5">
    <source>
        <dbReference type="ARBA" id="ARBA00023136"/>
    </source>
</evidence>
<dbReference type="Pfam" id="PF13855">
    <property type="entry name" value="LRR_8"/>
    <property type="match status" value="1"/>
</dbReference>
<dbReference type="GeneID" id="104586893"/>
<comment type="subcellular location">
    <subcellularLocation>
        <location evidence="1">Membrane</location>
    </subcellularLocation>
</comment>
<evidence type="ECO:0000256" key="4">
    <source>
        <dbReference type="ARBA" id="ARBA00022737"/>
    </source>
</evidence>
<dbReference type="FunFam" id="3.80.10.10:FF:000400">
    <property type="entry name" value="Nuclear pore complex protein NUP107"/>
    <property type="match status" value="1"/>
</dbReference>
<dbReference type="PANTHER" id="PTHR48009">
    <property type="entry name" value="LEUCINE-RICH REPEAT (LRR) FAMILY PROTEIN"/>
    <property type="match status" value="1"/>
</dbReference>
<keyword evidence="3" id="KW-0732">Signal</keyword>
<dbReference type="InterPro" id="IPR032675">
    <property type="entry name" value="LRR_dom_sf"/>
</dbReference>
<dbReference type="InterPro" id="IPR013210">
    <property type="entry name" value="LRR_N_plant-typ"/>
</dbReference>
<accession>A0A1U7YX47</accession>
<dbReference type="FunCoup" id="A0A1U7YX47">
    <property type="interactions" value="978"/>
</dbReference>
<evidence type="ECO:0000256" key="3">
    <source>
        <dbReference type="ARBA" id="ARBA00022729"/>
    </source>
</evidence>
<dbReference type="InterPro" id="IPR001611">
    <property type="entry name" value="Leu-rich_rpt"/>
</dbReference>
<dbReference type="Pfam" id="PF08263">
    <property type="entry name" value="LRRNT_2"/>
    <property type="match status" value="1"/>
</dbReference>
<keyword evidence="5" id="KW-0472">Membrane</keyword>
<keyword evidence="6" id="KW-1185">Reference proteome</keyword>
<reference evidence="7" key="1">
    <citation type="submission" date="2025-08" db="UniProtKB">
        <authorList>
            <consortium name="RefSeq"/>
        </authorList>
    </citation>
    <scope>IDENTIFICATION</scope>
</reference>
<evidence type="ECO:0000256" key="1">
    <source>
        <dbReference type="ARBA" id="ARBA00004370"/>
    </source>
</evidence>
<dbReference type="AlphaFoldDB" id="A0A1U7YX47"/>
<evidence type="ECO:0000313" key="6">
    <source>
        <dbReference type="Proteomes" id="UP000189703"/>
    </source>
</evidence>
<dbReference type="Gene3D" id="3.80.10.10">
    <property type="entry name" value="Ribonuclease Inhibitor"/>
    <property type="match status" value="2"/>
</dbReference>
<dbReference type="PANTHER" id="PTHR48009:SF4">
    <property type="entry name" value="LEUCINE-RICH REPEAT (LRR) FAMILY PROTEIN"/>
    <property type="match status" value="1"/>
</dbReference>
<sequence length="467" mass="51643">MLSSTASPLKRSRSLAREIWRFFSRKSSRKGHPFLFKTLTDPSRQTRVPCLPWVSLISSLCFLSEMEMMKSFGGPAVSALYLLVLLCIPFCAFSMLQPLDFLALQSIRKALNDMSGSNFFSSWDFTSDPCNFAGVYCEADKVIALNLGDPRAGSPGLTGRLDPAIGKLSALAELSIVPGRIIGTLPQTLSQLKSLRFLAISRNFISGEIPANLAELRSLQTLDLSYNQLRGQIPRTIGTLPSLSNVILCHNHLSGSVPPFLSRALTRLDLKHNDLSGILSPSSLPPSLQYLAMSYNRLTGPVDRLLSRLNRLNYLDLSMNQFTGIIPGNLFSFPITNLQLQRNLFSGPVRPWNQVRIRTVDLSYNRLSGEISPLFSTVKKLYLNNNKFMGQVPSIFVERLLAAGIEILYLQHNYLTGIQISPAAAIPVSSSLCLQYNCMVPPAQTACPLKAGKQKTRPTSQCIEWKG</sequence>
<dbReference type="InterPro" id="IPR053213">
    <property type="entry name" value="RLP29"/>
</dbReference>
<keyword evidence="2" id="KW-0433">Leucine-rich repeat</keyword>
<dbReference type="KEGG" id="nnu:104586893"/>
<dbReference type="OrthoDB" id="676979at2759"/>
<keyword evidence="4" id="KW-0677">Repeat</keyword>
<dbReference type="RefSeq" id="XP_010242578.1">
    <property type="nucleotide sequence ID" value="XM_010244276.2"/>
</dbReference>
<dbReference type="Pfam" id="PF00560">
    <property type="entry name" value="LRR_1"/>
    <property type="match status" value="2"/>
</dbReference>
<dbReference type="OMA" id="IRPAQQC"/>
<protein>
    <submittedName>
        <fullName evidence="7">Probable LRR receptor-like serine/threonine-protein kinase At4g36180</fullName>
    </submittedName>
</protein>
<dbReference type="SUPFAM" id="SSF52058">
    <property type="entry name" value="L domain-like"/>
    <property type="match status" value="1"/>
</dbReference>
<evidence type="ECO:0000256" key="2">
    <source>
        <dbReference type="ARBA" id="ARBA00022614"/>
    </source>
</evidence>
<proteinExistence type="predicted"/>
<organism evidence="6 7">
    <name type="scientific">Nelumbo nucifera</name>
    <name type="common">Sacred lotus</name>
    <dbReference type="NCBI Taxonomy" id="4432"/>
    <lineage>
        <taxon>Eukaryota</taxon>
        <taxon>Viridiplantae</taxon>
        <taxon>Streptophyta</taxon>
        <taxon>Embryophyta</taxon>
        <taxon>Tracheophyta</taxon>
        <taxon>Spermatophyta</taxon>
        <taxon>Magnoliopsida</taxon>
        <taxon>Proteales</taxon>
        <taxon>Nelumbonaceae</taxon>
        <taxon>Nelumbo</taxon>
    </lineage>
</organism>
<gene>
    <name evidence="7" type="primary">LOC104586893</name>
</gene>
<dbReference type="eggNOG" id="KOG0619">
    <property type="taxonomic scope" value="Eukaryota"/>
</dbReference>
<evidence type="ECO:0000313" key="7">
    <source>
        <dbReference type="RefSeq" id="XP_010242578.1"/>
    </source>
</evidence>
<name>A0A1U7YX47_NELNU</name>
<dbReference type="Proteomes" id="UP000189703">
    <property type="component" value="Unplaced"/>
</dbReference>